<dbReference type="Pfam" id="PF13812">
    <property type="entry name" value="PPR_3"/>
    <property type="match status" value="1"/>
</dbReference>
<evidence type="ECO:0000256" key="1">
    <source>
        <dbReference type="ARBA" id="ARBA00022737"/>
    </source>
</evidence>
<dbReference type="PANTHER" id="PTHR47913:SF1">
    <property type="entry name" value="OS01G0167750 PROTEIN"/>
    <property type="match status" value="1"/>
</dbReference>
<feature type="repeat" description="PPR" evidence="2">
    <location>
        <begin position="191"/>
        <end position="225"/>
    </location>
</feature>
<feature type="repeat" description="PPR" evidence="2">
    <location>
        <begin position="226"/>
        <end position="260"/>
    </location>
</feature>
<feature type="repeat" description="PPR" evidence="2">
    <location>
        <begin position="507"/>
        <end position="541"/>
    </location>
</feature>
<dbReference type="InterPro" id="IPR044175">
    <property type="entry name" value="At5g66631-like"/>
</dbReference>
<accession>A0A1D1YWU3</accession>
<evidence type="ECO:0000256" key="2">
    <source>
        <dbReference type="PROSITE-ProRule" id="PRU00708"/>
    </source>
</evidence>
<sequence>MRARLHCHRLCPATSLLPNPRTPASTFSSSLLLSTDGRPAAAAAPSSRFSLCLRRGRTIDAFRLRLRSHDPSTAFPLSAFSPVDSFVAVHALRSAPSPDAALSLFRSLQSDPSFSHTHHTLHALAKTLSLSRRPRDLRSLLESADAGAFPRVPPPSPMDRLRWYAAAGDLPSALRAWEGVRAATGNRRHPCTESYNLVMSLYAAAGVDAEAVEVFRKMVEEGANPNSRTYTVIVEHLVGAGKLETALQVFDRLESMRVRRTSKQYNVLAEAFSSAGSFDGVRRLLVEMQSDGIWPGRAVRAAVARMREAGHYLEETEELAREMLSPDERIGYVVGSGDGDASDDDDDGDGGADDAGRGGERREEIRLKPWLDPNALASALGDWEPREVSALEEAKLVWTPRLVCKFLRGFKKADTAWRFFCWVGHQPGGFTHDRLTVSRMIAILARDGHAELVDRLLSKARADGVTLPFGTIRLVVDFFGMAKRAEAAMRVFRDADAVCGPLPASHRRLLCSSLLRTLAKCRRGDEIMELLEEMMLAGVLPDTQTFSGLMQFYAAEGDLRRVQELSGMVRQCGLHPDAFMCQTLIRAYLKRQRSALALRVFEDMRNSDLAPDGATKALLVKSLWNEGKLREAAYVEERCEEVREGLPLALPGHVWTVSSADLRWIYGIYHGSLAGGNT</sequence>
<evidence type="ECO:0000256" key="3">
    <source>
        <dbReference type="SAM" id="MobiDB-lite"/>
    </source>
</evidence>
<dbReference type="AlphaFoldDB" id="A0A1D1YWU3"/>
<dbReference type="Pfam" id="PF13041">
    <property type="entry name" value="PPR_2"/>
    <property type="match status" value="1"/>
</dbReference>
<dbReference type="InterPro" id="IPR011990">
    <property type="entry name" value="TPR-like_helical_dom_sf"/>
</dbReference>
<protein>
    <submittedName>
        <fullName evidence="4">Pentatricopeptide repeat-containing protein At5g66631</fullName>
    </submittedName>
</protein>
<keyword evidence="1" id="KW-0677">Repeat</keyword>
<dbReference type="NCBIfam" id="TIGR00756">
    <property type="entry name" value="PPR"/>
    <property type="match status" value="3"/>
</dbReference>
<dbReference type="Gene3D" id="1.25.40.10">
    <property type="entry name" value="Tetratricopeptide repeat domain"/>
    <property type="match status" value="3"/>
</dbReference>
<dbReference type="EMBL" id="GDJX01008825">
    <property type="protein sequence ID" value="JAT59111.1"/>
    <property type="molecule type" value="Transcribed_RNA"/>
</dbReference>
<proteinExistence type="predicted"/>
<reference evidence="4" key="1">
    <citation type="submission" date="2015-07" db="EMBL/GenBank/DDBJ databases">
        <title>Transcriptome Assembly of Anthurium amnicola.</title>
        <authorList>
            <person name="Suzuki J."/>
        </authorList>
    </citation>
    <scope>NUCLEOTIDE SEQUENCE</scope>
</reference>
<dbReference type="PANTHER" id="PTHR47913">
    <property type="entry name" value="OS01G0167750 PROTEIN"/>
    <property type="match status" value="1"/>
</dbReference>
<feature type="region of interest" description="Disordered" evidence="3">
    <location>
        <begin position="334"/>
        <end position="364"/>
    </location>
</feature>
<feature type="repeat" description="PPR" evidence="2">
    <location>
        <begin position="261"/>
        <end position="295"/>
    </location>
</feature>
<dbReference type="InterPro" id="IPR002885">
    <property type="entry name" value="PPR_rpt"/>
</dbReference>
<feature type="repeat" description="PPR" evidence="2">
    <location>
        <begin position="577"/>
        <end position="611"/>
    </location>
</feature>
<name>A0A1D1YWU3_9ARAE</name>
<dbReference type="Pfam" id="PF01535">
    <property type="entry name" value="PPR"/>
    <property type="match status" value="2"/>
</dbReference>
<feature type="compositionally biased region" description="Acidic residues" evidence="3">
    <location>
        <begin position="340"/>
        <end position="352"/>
    </location>
</feature>
<feature type="compositionally biased region" description="Basic and acidic residues" evidence="3">
    <location>
        <begin position="354"/>
        <end position="364"/>
    </location>
</feature>
<dbReference type="PROSITE" id="PS51375">
    <property type="entry name" value="PPR"/>
    <property type="match status" value="5"/>
</dbReference>
<gene>
    <name evidence="4" type="primary">At5g66631</name>
    <name evidence="4" type="ORF">g.24652</name>
</gene>
<organism evidence="4">
    <name type="scientific">Anthurium amnicola</name>
    <dbReference type="NCBI Taxonomy" id="1678845"/>
    <lineage>
        <taxon>Eukaryota</taxon>
        <taxon>Viridiplantae</taxon>
        <taxon>Streptophyta</taxon>
        <taxon>Embryophyta</taxon>
        <taxon>Tracheophyta</taxon>
        <taxon>Spermatophyta</taxon>
        <taxon>Magnoliopsida</taxon>
        <taxon>Liliopsida</taxon>
        <taxon>Araceae</taxon>
        <taxon>Pothoideae</taxon>
        <taxon>Potheae</taxon>
        <taxon>Anthurium</taxon>
    </lineage>
</organism>
<evidence type="ECO:0000313" key="4">
    <source>
        <dbReference type="EMBL" id="JAT59111.1"/>
    </source>
</evidence>